<evidence type="ECO:0000256" key="4">
    <source>
        <dbReference type="RuleBase" id="RU003465"/>
    </source>
</evidence>
<dbReference type="KEGG" id="ctp:CTRG_03095"/>
<dbReference type="GO" id="GO:0004741">
    <property type="term" value="F:[pyruvate dehydrogenase (acetyl-transferring)]-phosphatase activity"/>
    <property type="evidence" value="ECO:0007669"/>
    <property type="project" value="EnsemblFungi"/>
</dbReference>
<dbReference type="GO" id="GO:0046872">
    <property type="term" value="F:metal ion binding"/>
    <property type="evidence" value="ECO:0007669"/>
    <property type="project" value="UniProtKB-KW"/>
</dbReference>
<dbReference type="InterPro" id="IPR015655">
    <property type="entry name" value="PP2C"/>
</dbReference>
<dbReference type="SUPFAM" id="SSF81606">
    <property type="entry name" value="PP2C-like"/>
    <property type="match status" value="1"/>
</dbReference>
<evidence type="ECO:0000313" key="8">
    <source>
        <dbReference type="Proteomes" id="UP000002037"/>
    </source>
</evidence>
<evidence type="ECO:0000256" key="2">
    <source>
        <dbReference type="ARBA" id="ARBA00022801"/>
    </source>
</evidence>
<dbReference type="VEuPathDB" id="FungiDB:CTRG_03095"/>
<keyword evidence="3 4" id="KW-0904">Protein phosphatase</keyword>
<proteinExistence type="inferred from homology"/>
<keyword evidence="5" id="KW-0472">Membrane</keyword>
<dbReference type="HOGENOM" id="CLU_021928_3_2_1"/>
<dbReference type="SMART" id="SM00332">
    <property type="entry name" value="PP2Cc"/>
    <property type="match status" value="1"/>
</dbReference>
<keyword evidence="2 4" id="KW-0378">Hydrolase</keyword>
<evidence type="ECO:0000256" key="5">
    <source>
        <dbReference type="SAM" id="Phobius"/>
    </source>
</evidence>
<dbReference type="PANTHER" id="PTHR13832">
    <property type="entry name" value="PROTEIN PHOSPHATASE 2C"/>
    <property type="match status" value="1"/>
</dbReference>
<feature type="domain" description="PPM-type phosphatase" evidence="6">
    <location>
        <begin position="147"/>
        <end position="528"/>
    </location>
</feature>
<dbReference type="PROSITE" id="PS51746">
    <property type="entry name" value="PPM_2"/>
    <property type="match status" value="1"/>
</dbReference>
<evidence type="ECO:0000313" key="7">
    <source>
        <dbReference type="EMBL" id="EER32670.1"/>
    </source>
</evidence>
<dbReference type="eggNOG" id="KOG0700">
    <property type="taxonomic scope" value="Eukaryota"/>
</dbReference>
<dbReference type="AlphaFoldDB" id="C5MAK3"/>
<comment type="similarity">
    <text evidence="4">Belongs to the PP2C family.</text>
</comment>
<sequence>MSFALTVRPKLLGLTNKQFQTISKRLLSQSSLKTTSVPNKQQQRYKKSVALVSGVIIVGSYVIFNQSNYFNLDTLPSPPAPPVPSTPSHTSSKFVQKKNFSTSSLNHFQQQKEGIFALNEEQVSAKLRQHEESYFVNRGKGVTRYDTCQLPSNSPIEDDRSEQIVQVDILQQNNTKTTTDWMFFGVYDGHGGWATSSKLRDQLIGYVVNELDTVYKPVPGEENLRYIPSSSTIENAISNGFLKLDHEIVTKNVEKILNQSRKTNAADLLMPALSGSCALLAFYDSNTKILKTASVGDSRAVLGRFNGHDWSATAITKDQTGSSPEEVARILSEHPNEPNVIRHGRILGSLEPSRAFGDCRYKLPKSVQERIYKQFFGRPVPNQLKTPPYVTAEPVITSTKIKNQDFVVLASDGLFEMLSNSEIVSLVVKWMEKEGMIKPKKSWFGFGGADGKLPIVQDLSKDSNSSKKPLQNKLGNGFLLEDKNVATHLIRNALSCGGSREQTSMLLSIPSPISRRYRDDLTVTVVFFDKDPAGENDNGPIEVNWNATVGGLDANKPKL</sequence>
<dbReference type="PANTHER" id="PTHR13832:SF792">
    <property type="entry name" value="GM14286P"/>
    <property type="match status" value="1"/>
</dbReference>
<evidence type="ECO:0000259" key="6">
    <source>
        <dbReference type="PROSITE" id="PS51746"/>
    </source>
</evidence>
<dbReference type="InterPro" id="IPR000222">
    <property type="entry name" value="PP2C_BS"/>
</dbReference>
<dbReference type="Proteomes" id="UP000002037">
    <property type="component" value="Unassembled WGS sequence"/>
</dbReference>
<dbReference type="InterPro" id="IPR036457">
    <property type="entry name" value="PPM-type-like_dom_sf"/>
</dbReference>
<dbReference type="Pfam" id="PF00481">
    <property type="entry name" value="PP2C"/>
    <property type="match status" value="1"/>
</dbReference>
<dbReference type="EMBL" id="GG692398">
    <property type="protein sequence ID" value="EER32670.1"/>
    <property type="molecule type" value="Genomic_DNA"/>
</dbReference>
<dbReference type="CDD" id="cd00143">
    <property type="entry name" value="PP2Cc"/>
    <property type="match status" value="1"/>
</dbReference>
<gene>
    <name evidence="7" type="ORF">CTRG_03095</name>
</gene>
<dbReference type="GeneID" id="8297714"/>
<evidence type="ECO:0000256" key="1">
    <source>
        <dbReference type="ARBA" id="ARBA00022723"/>
    </source>
</evidence>
<dbReference type="Gene3D" id="3.60.40.10">
    <property type="entry name" value="PPM-type phosphatase domain"/>
    <property type="match status" value="1"/>
</dbReference>
<keyword evidence="8" id="KW-1185">Reference proteome</keyword>
<feature type="transmembrane region" description="Helical" evidence="5">
    <location>
        <begin position="48"/>
        <end position="64"/>
    </location>
</feature>
<accession>C5MAK3</accession>
<protein>
    <recommendedName>
        <fullName evidence="6">PPM-type phosphatase domain-containing protein</fullName>
    </recommendedName>
</protein>
<dbReference type="RefSeq" id="XP_002548798.1">
    <property type="nucleotide sequence ID" value="XM_002548752.1"/>
</dbReference>
<keyword evidence="5" id="KW-0812">Transmembrane</keyword>
<keyword evidence="5" id="KW-1133">Transmembrane helix</keyword>
<name>C5MAK3_CANTT</name>
<dbReference type="GO" id="GO:0005758">
    <property type="term" value="C:mitochondrial intermembrane space"/>
    <property type="evidence" value="ECO:0007669"/>
    <property type="project" value="EnsemblFungi"/>
</dbReference>
<dbReference type="PROSITE" id="PS01032">
    <property type="entry name" value="PPM_1"/>
    <property type="match status" value="1"/>
</dbReference>
<dbReference type="GO" id="GO:0005777">
    <property type="term" value="C:peroxisome"/>
    <property type="evidence" value="ECO:0007669"/>
    <property type="project" value="EnsemblFungi"/>
</dbReference>
<evidence type="ECO:0000256" key="3">
    <source>
        <dbReference type="ARBA" id="ARBA00022912"/>
    </source>
</evidence>
<reference evidence="7 8" key="1">
    <citation type="journal article" date="2009" name="Nature">
        <title>Evolution of pathogenicity and sexual reproduction in eight Candida genomes.</title>
        <authorList>
            <person name="Butler G."/>
            <person name="Rasmussen M.D."/>
            <person name="Lin M.F."/>
            <person name="Santos M.A."/>
            <person name="Sakthikumar S."/>
            <person name="Munro C.A."/>
            <person name="Rheinbay E."/>
            <person name="Grabherr M."/>
            <person name="Forche A."/>
            <person name="Reedy J.L."/>
            <person name="Agrafioti I."/>
            <person name="Arnaud M.B."/>
            <person name="Bates S."/>
            <person name="Brown A.J."/>
            <person name="Brunke S."/>
            <person name="Costanzo M.C."/>
            <person name="Fitzpatrick D.A."/>
            <person name="de Groot P.W."/>
            <person name="Harris D."/>
            <person name="Hoyer L.L."/>
            <person name="Hube B."/>
            <person name="Klis F.M."/>
            <person name="Kodira C."/>
            <person name="Lennard N."/>
            <person name="Logue M.E."/>
            <person name="Martin R."/>
            <person name="Neiman A.M."/>
            <person name="Nikolaou E."/>
            <person name="Quail M.A."/>
            <person name="Quinn J."/>
            <person name="Santos M.C."/>
            <person name="Schmitzberger F.F."/>
            <person name="Sherlock G."/>
            <person name="Shah P."/>
            <person name="Silverstein K.A."/>
            <person name="Skrzypek M.S."/>
            <person name="Soll D."/>
            <person name="Staggs R."/>
            <person name="Stansfield I."/>
            <person name="Stumpf M.P."/>
            <person name="Sudbery P.E."/>
            <person name="Srikantha T."/>
            <person name="Zeng Q."/>
            <person name="Berman J."/>
            <person name="Berriman M."/>
            <person name="Heitman J."/>
            <person name="Gow N.A."/>
            <person name="Lorenz M.C."/>
            <person name="Birren B.W."/>
            <person name="Kellis M."/>
            <person name="Cuomo C.A."/>
        </authorList>
    </citation>
    <scope>NUCLEOTIDE SEQUENCE [LARGE SCALE GENOMIC DNA]</scope>
    <source>
        <strain evidence="8">ATCC MYA-3404 / T1</strain>
    </source>
</reference>
<dbReference type="InterPro" id="IPR001932">
    <property type="entry name" value="PPM-type_phosphatase-like_dom"/>
</dbReference>
<organism evidence="7 8">
    <name type="scientific">Candida tropicalis (strain ATCC MYA-3404 / T1)</name>
    <name type="common">Yeast</name>
    <dbReference type="NCBI Taxonomy" id="294747"/>
    <lineage>
        <taxon>Eukaryota</taxon>
        <taxon>Fungi</taxon>
        <taxon>Dikarya</taxon>
        <taxon>Ascomycota</taxon>
        <taxon>Saccharomycotina</taxon>
        <taxon>Pichiomycetes</taxon>
        <taxon>Debaryomycetaceae</taxon>
        <taxon>Candida/Lodderomyces clade</taxon>
        <taxon>Candida</taxon>
    </lineage>
</organism>
<dbReference type="STRING" id="294747.C5MAK3"/>
<keyword evidence="1" id="KW-0479">Metal-binding</keyword>
<dbReference type="OrthoDB" id="420076at2759"/>